<keyword evidence="1" id="KW-0812">Transmembrane</keyword>
<reference evidence="2" key="1">
    <citation type="submission" date="2014-11" db="EMBL/GenBank/DDBJ databases">
        <authorList>
            <person name="Amaro Gonzalez C."/>
        </authorList>
    </citation>
    <scope>NUCLEOTIDE SEQUENCE</scope>
</reference>
<keyword evidence="1" id="KW-0472">Membrane</keyword>
<proteinExistence type="predicted"/>
<organism evidence="2">
    <name type="scientific">Anguilla anguilla</name>
    <name type="common">European freshwater eel</name>
    <name type="synonym">Muraena anguilla</name>
    <dbReference type="NCBI Taxonomy" id="7936"/>
    <lineage>
        <taxon>Eukaryota</taxon>
        <taxon>Metazoa</taxon>
        <taxon>Chordata</taxon>
        <taxon>Craniata</taxon>
        <taxon>Vertebrata</taxon>
        <taxon>Euteleostomi</taxon>
        <taxon>Actinopterygii</taxon>
        <taxon>Neopterygii</taxon>
        <taxon>Teleostei</taxon>
        <taxon>Anguilliformes</taxon>
        <taxon>Anguillidae</taxon>
        <taxon>Anguilla</taxon>
    </lineage>
</organism>
<evidence type="ECO:0000313" key="2">
    <source>
        <dbReference type="EMBL" id="JAH21291.1"/>
    </source>
</evidence>
<accession>A0A0E9QWI5</accession>
<keyword evidence="1" id="KW-1133">Transmembrane helix</keyword>
<dbReference type="AlphaFoldDB" id="A0A0E9QWI5"/>
<protein>
    <submittedName>
        <fullName evidence="2">Uncharacterized protein</fullName>
    </submittedName>
</protein>
<sequence length="52" mass="6239">MLYWIMFYYTVFLFTIPRVSLLKSCESIPRETLLLLLLCIPNHSEQSYSAFF</sequence>
<evidence type="ECO:0000256" key="1">
    <source>
        <dbReference type="SAM" id="Phobius"/>
    </source>
</evidence>
<dbReference type="EMBL" id="GBXM01087286">
    <property type="protein sequence ID" value="JAH21291.1"/>
    <property type="molecule type" value="Transcribed_RNA"/>
</dbReference>
<name>A0A0E9QWI5_ANGAN</name>
<feature type="transmembrane region" description="Helical" evidence="1">
    <location>
        <begin position="6"/>
        <end position="22"/>
    </location>
</feature>
<reference evidence="2" key="2">
    <citation type="journal article" date="2015" name="Fish Shellfish Immunol.">
        <title>Early steps in the European eel (Anguilla anguilla)-Vibrio vulnificus interaction in the gills: Role of the RtxA13 toxin.</title>
        <authorList>
            <person name="Callol A."/>
            <person name="Pajuelo D."/>
            <person name="Ebbesson L."/>
            <person name="Teles M."/>
            <person name="MacKenzie S."/>
            <person name="Amaro C."/>
        </authorList>
    </citation>
    <scope>NUCLEOTIDE SEQUENCE</scope>
</reference>